<feature type="compositionally biased region" description="Pro residues" evidence="1">
    <location>
        <begin position="377"/>
        <end position="386"/>
    </location>
</feature>
<feature type="region of interest" description="Disordered" evidence="1">
    <location>
        <begin position="374"/>
        <end position="393"/>
    </location>
</feature>
<organism evidence="2 3">
    <name type="scientific">Dendrobium thyrsiflorum</name>
    <name type="common">Pinecone-like raceme dendrobium</name>
    <name type="synonym">Orchid</name>
    <dbReference type="NCBI Taxonomy" id="117978"/>
    <lineage>
        <taxon>Eukaryota</taxon>
        <taxon>Viridiplantae</taxon>
        <taxon>Streptophyta</taxon>
        <taxon>Embryophyta</taxon>
        <taxon>Tracheophyta</taxon>
        <taxon>Spermatophyta</taxon>
        <taxon>Magnoliopsida</taxon>
        <taxon>Liliopsida</taxon>
        <taxon>Asparagales</taxon>
        <taxon>Orchidaceae</taxon>
        <taxon>Epidendroideae</taxon>
        <taxon>Malaxideae</taxon>
        <taxon>Dendrobiinae</taxon>
        <taxon>Dendrobium</taxon>
    </lineage>
</organism>
<keyword evidence="3" id="KW-1185">Reference proteome</keyword>
<feature type="region of interest" description="Disordered" evidence="1">
    <location>
        <begin position="1"/>
        <end position="20"/>
    </location>
</feature>
<comment type="caution">
    <text evidence="2">The sequence shown here is derived from an EMBL/GenBank/DDBJ whole genome shotgun (WGS) entry which is preliminary data.</text>
</comment>
<dbReference type="AlphaFoldDB" id="A0ABD0W125"/>
<feature type="region of interest" description="Disordered" evidence="1">
    <location>
        <begin position="274"/>
        <end position="300"/>
    </location>
</feature>
<evidence type="ECO:0000313" key="3">
    <source>
        <dbReference type="Proteomes" id="UP001552299"/>
    </source>
</evidence>
<evidence type="ECO:0000256" key="1">
    <source>
        <dbReference type="SAM" id="MobiDB-lite"/>
    </source>
</evidence>
<dbReference type="EMBL" id="JANQDX010000002">
    <property type="protein sequence ID" value="KAL0927591.1"/>
    <property type="molecule type" value="Genomic_DNA"/>
</dbReference>
<evidence type="ECO:0000313" key="2">
    <source>
        <dbReference type="EMBL" id="KAL0927591.1"/>
    </source>
</evidence>
<proteinExistence type="predicted"/>
<reference evidence="2 3" key="1">
    <citation type="journal article" date="2024" name="Plant Biotechnol. J.">
        <title>Dendrobium thyrsiflorum genome and its molecular insights into genes involved in important horticultural traits.</title>
        <authorList>
            <person name="Chen B."/>
            <person name="Wang J.Y."/>
            <person name="Zheng P.J."/>
            <person name="Li K.L."/>
            <person name="Liang Y.M."/>
            <person name="Chen X.F."/>
            <person name="Zhang C."/>
            <person name="Zhao X."/>
            <person name="He X."/>
            <person name="Zhang G.Q."/>
            <person name="Liu Z.J."/>
            <person name="Xu Q."/>
        </authorList>
    </citation>
    <scope>NUCLEOTIDE SEQUENCE [LARGE SCALE GENOMIC DNA]</scope>
    <source>
        <strain evidence="2">GZMU011</strain>
    </source>
</reference>
<sequence>MAGGKRSRQEPGSSSSGKSDARFLNAEDKAAYARYKEAGITFSTIINPATLSYPVMDLFAHTSLCFLLILACPFNIELLYQFFASLRINSTYTSLQSYVGKRPVKITYQDFENILHLSTTGDKLHTFVSDPDFNWTPVNQFLRNTAAPFHNDFTSGLGKDARTIQHVLRSLVIPKAGDRIHITPLLSLTTFYIMAHREFNASDLIIRYFENLTTIRDPRHHRKPNLALGHLVSYILTTKYNLEFPSTSASPTHHPTFFSNNSLHILHNTRLHPEQGEAGEEAEENQPEQAPPPVPAPEPLRQHSQIDKLVERFDAFETRFDTFETQHQQFQTNMYEYISQQKQYQNRMTAYVDQQQQQRIQDRAWFAEQFDILQRYNPPPPPPPPGSSLSSTSAIGLREKEGELGREEEACEGEFVRVFTKVAPSKGSVRRLRSSSRIFEDLGGVYISEKKRFSAGFRWKQKELRFSAGFRWKRKEFGFSASPGWWKERLVRASPPCCGSKRRDTCV</sequence>
<gene>
    <name evidence="2" type="ORF">M5K25_001776</name>
</gene>
<feature type="compositionally biased region" description="Pro residues" evidence="1">
    <location>
        <begin position="289"/>
        <end position="298"/>
    </location>
</feature>
<name>A0ABD0W125_DENTH</name>
<accession>A0ABD0W125</accession>
<dbReference type="Proteomes" id="UP001552299">
    <property type="component" value="Unassembled WGS sequence"/>
</dbReference>
<feature type="compositionally biased region" description="Acidic residues" evidence="1">
    <location>
        <begin position="277"/>
        <end position="286"/>
    </location>
</feature>
<protein>
    <submittedName>
        <fullName evidence="2">Uncharacterized protein</fullName>
    </submittedName>
</protein>